<evidence type="ECO:0000256" key="3">
    <source>
        <dbReference type="ARBA" id="ARBA00022989"/>
    </source>
</evidence>
<proteinExistence type="predicted"/>
<evidence type="ECO:0000256" key="4">
    <source>
        <dbReference type="ARBA" id="ARBA00023136"/>
    </source>
</evidence>
<dbReference type="GO" id="GO:0016020">
    <property type="term" value="C:membrane"/>
    <property type="evidence" value="ECO:0007669"/>
    <property type="project" value="UniProtKB-SubCell"/>
</dbReference>
<dbReference type="CDD" id="cd13963">
    <property type="entry name" value="PT_UbiA_2"/>
    <property type="match status" value="1"/>
</dbReference>
<dbReference type="InterPro" id="IPR044878">
    <property type="entry name" value="UbiA_sf"/>
</dbReference>
<feature type="transmembrane region" description="Helical" evidence="5">
    <location>
        <begin position="43"/>
        <end position="59"/>
    </location>
</feature>
<dbReference type="GO" id="GO:0016765">
    <property type="term" value="F:transferase activity, transferring alkyl or aryl (other than methyl) groups"/>
    <property type="evidence" value="ECO:0007669"/>
    <property type="project" value="InterPro"/>
</dbReference>
<organism evidence="6 7">
    <name type="scientific">Butyrivibrio fibrisolvens</name>
    <dbReference type="NCBI Taxonomy" id="831"/>
    <lineage>
        <taxon>Bacteria</taxon>
        <taxon>Bacillati</taxon>
        <taxon>Bacillota</taxon>
        <taxon>Clostridia</taxon>
        <taxon>Lachnospirales</taxon>
        <taxon>Lachnospiraceae</taxon>
        <taxon>Butyrivibrio</taxon>
    </lineage>
</organism>
<name>A0A1H9LN44_BUTFI</name>
<evidence type="ECO:0000313" key="6">
    <source>
        <dbReference type="EMBL" id="SER12911.1"/>
    </source>
</evidence>
<keyword evidence="3 5" id="KW-1133">Transmembrane helix</keyword>
<dbReference type="Gene3D" id="1.10.357.140">
    <property type="entry name" value="UbiA prenyltransferase"/>
    <property type="match status" value="1"/>
</dbReference>
<feature type="transmembrane region" description="Helical" evidence="5">
    <location>
        <begin position="262"/>
        <end position="279"/>
    </location>
</feature>
<feature type="transmembrane region" description="Helical" evidence="5">
    <location>
        <begin position="132"/>
        <end position="152"/>
    </location>
</feature>
<feature type="transmembrane region" description="Helical" evidence="5">
    <location>
        <begin position="159"/>
        <end position="180"/>
    </location>
</feature>
<accession>A0A1H9LN44</accession>
<feature type="transmembrane region" description="Helical" evidence="5">
    <location>
        <begin position="192"/>
        <end position="208"/>
    </location>
</feature>
<evidence type="ECO:0000256" key="5">
    <source>
        <dbReference type="SAM" id="Phobius"/>
    </source>
</evidence>
<feature type="transmembrane region" description="Helical" evidence="5">
    <location>
        <begin position="239"/>
        <end position="256"/>
    </location>
</feature>
<keyword evidence="2 5" id="KW-0812">Transmembrane</keyword>
<dbReference type="InterPro" id="IPR050475">
    <property type="entry name" value="Prenyltransferase_related"/>
</dbReference>
<sequence>MISTVTSTKLQPDSAIADSPYDLTCSENVSFFRLILKLIRMKQWIKNGFVFVPLLFLFAMPSVRQVLSCAVGAFFFCLVSSAVYIMNDIVDVSKDRAHPVKRNRPIASGAVPLGFARILCWILLIAGVAGAAFFNPGLALIILGYFIMNIAYSFLLKKIMFVDVFTISMGFILRLCAGFKVLRKPISDPCTMWFIFFVAFLTLFIGVGKRCNELKTMGGNSGEFRESLKGCSTSQLDQLIVMLMACTIMSYAIFVYTTTIKYLVLTMPLLLLGVFRYHYLNNGSELTGSPEMIIYKDRPIRCCLVFWALILIAICFVQTYFV</sequence>
<evidence type="ECO:0000313" key="7">
    <source>
        <dbReference type="Proteomes" id="UP000182584"/>
    </source>
</evidence>
<evidence type="ECO:0000256" key="2">
    <source>
        <dbReference type="ARBA" id="ARBA00022692"/>
    </source>
</evidence>
<dbReference type="EMBL" id="FOGJ01000002">
    <property type="protein sequence ID" value="SER12911.1"/>
    <property type="molecule type" value="Genomic_DNA"/>
</dbReference>
<dbReference type="Pfam" id="PF01040">
    <property type="entry name" value="UbiA"/>
    <property type="match status" value="1"/>
</dbReference>
<feature type="transmembrane region" description="Helical" evidence="5">
    <location>
        <begin position="65"/>
        <end position="85"/>
    </location>
</feature>
<gene>
    <name evidence="6" type="ORF">SAMN04487884_102129</name>
</gene>
<evidence type="ECO:0000256" key="1">
    <source>
        <dbReference type="ARBA" id="ARBA00004141"/>
    </source>
</evidence>
<keyword evidence="4 5" id="KW-0472">Membrane</keyword>
<reference evidence="6 7" key="1">
    <citation type="submission" date="2016-10" db="EMBL/GenBank/DDBJ databases">
        <authorList>
            <person name="de Groot N.N."/>
        </authorList>
    </citation>
    <scope>NUCLEOTIDE SEQUENCE [LARGE SCALE GENOMIC DNA]</scope>
    <source>
        <strain evidence="6 7">AR40</strain>
    </source>
</reference>
<dbReference type="InterPro" id="IPR000537">
    <property type="entry name" value="UbiA_prenyltransferase"/>
</dbReference>
<dbReference type="Proteomes" id="UP000182584">
    <property type="component" value="Unassembled WGS sequence"/>
</dbReference>
<feature type="transmembrane region" description="Helical" evidence="5">
    <location>
        <begin position="300"/>
        <end position="321"/>
    </location>
</feature>
<protein>
    <submittedName>
        <fullName evidence="6">UbiA prenyltransferase family protein</fullName>
    </submittedName>
</protein>
<dbReference type="PANTHER" id="PTHR42723:SF1">
    <property type="entry name" value="CHLOROPHYLL SYNTHASE, CHLOROPLASTIC"/>
    <property type="match status" value="1"/>
</dbReference>
<dbReference type="PANTHER" id="PTHR42723">
    <property type="entry name" value="CHLOROPHYLL SYNTHASE"/>
    <property type="match status" value="1"/>
</dbReference>
<comment type="subcellular location">
    <subcellularLocation>
        <location evidence="1">Membrane</location>
        <topology evidence="1">Multi-pass membrane protein</topology>
    </subcellularLocation>
</comment>
<keyword evidence="6" id="KW-0808">Transferase</keyword>
<feature type="transmembrane region" description="Helical" evidence="5">
    <location>
        <begin position="106"/>
        <end position="126"/>
    </location>
</feature>
<dbReference type="AlphaFoldDB" id="A0A1H9LN44"/>